<feature type="chain" id="PRO_5012544651" evidence="7">
    <location>
        <begin position="25"/>
        <end position="587"/>
    </location>
</feature>
<feature type="domain" description="Na+/H+ antiporter NhaC-like C-terminal" evidence="8">
    <location>
        <begin position="198"/>
        <end position="535"/>
    </location>
</feature>
<keyword evidence="10" id="KW-1185">Reference proteome</keyword>
<evidence type="ECO:0000256" key="6">
    <source>
        <dbReference type="SAM" id="Phobius"/>
    </source>
</evidence>
<dbReference type="RefSeq" id="WP_073341260.1">
    <property type="nucleotide sequence ID" value="NZ_FQVH01000001.1"/>
</dbReference>
<dbReference type="OrthoDB" id="9762978at2"/>
<dbReference type="Pfam" id="PF03553">
    <property type="entry name" value="Na_H_antiporter"/>
    <property type="match status" value="2"/>
</dbReference>
<organism evidence="9 10">
    <name type="scientific">Caldanaerobius fijiensis DSM 17918</name>
    <dbReference type="NCBI Taxonomy" id="1121256"/>
    <lineage>
        <taxon>Bacteria</taxon>
        <taxon>Bacillati</taxon>
        <taxon>Bacillota</taxon>
        <taxon>Clostridia</taxon>
        <taxon>Thermoanaerobacterales</taxon>
        <taxon>Thermoanaerobacteraceae</taxon>
        <taxon>Caldanaerobius</taxon>
    </lineage>
</organism>
<reference evidence="9 10" key="1">
    <citation type="submission" date="2016-11" db="EMBL/GenBank/DDBJ databases">
        <authorList>
            <person name="Jaros S."/>
            <person name="Januszkiewicz K."/>
            <person name="Wedrychowicz H."/>
        </authorList>
    </citation>
    <scope>NUCLEOTIDE SEQUENCE [LARGE SCALE GENOMIC DNA]</scope>
    <source>
        <strain evidence="9 10">DSM 17918</strain>
    </source>
</reference>
<feature type="transmembrane region" description="Helical" evidence="6">
    <location>
        <begin position="433"/>
        <end position="454"/>
    </location>
</feature>
<feature type="domain" description="Na+/H+ antiporter NhaC-like C-terminal" evidence="8">
    <location>
        <begin position="9"/>
        <end position="195"/>
    </location>
</feature>
<evidence type="ECO:0000256" key="1">
    <source>
        <dbReference type="ARBA" id="ARBA00004651"/>
    </source>
</evidence>
<protein>
    <submittedName>
        <fullName evidence="9">Transporter, NhaC family (TC 2.A.35)</fullName>
    </submittedName>
</protein>
<dbReference type="AlphaFoldDB" id="A0A1M4T9Z8"/>
<dbReference type="EMBL" id="FQVH01000001">
    <property type="protein sequence ID" value="SHE41230.1"/>
    <property type="molecule type" value="Genomic_DNA"/>
</dbReference>
<name>A0A1M4T9Z8_9THEO</name>
<evidence type="ECO:0000313" key="10">
    <source>
        <dbReference type="Proteomes" id="UP000184088"/>
    </source>
</evidence>
<evidence type="ECO:0000256" key="4">
    <source>
        <dbReference type="ARBA" id="ARBA00022989"/>
    </source>
</evidence>
<keyword evidence="3 6" id="KW-0812">Transmembrane</keyword>
<dbReference type="GO" id="GO:0005886">
    <property type="term" value="C:plasma membrane"/>
    <property type="evidence" value="ECO:0007669"/>
    <property type="project" value="UniProtKB-SubCell"/>
</dbReference>
<evidence type="ECO:0000256" key="2">
    <source>
        <dbReference type="ARBA" id="ARBA00022475"/>
    </source>
</evidence>
<evidence type="ECO:0000256" key="3">
    <source>
        <dbReference type="ARBA" id="ARBA00022692"/>
    </source>
</evidence>
<dbReference type="STRING" id="1121256.SAMN02746089_00254"/>
<evidence type="ECO:0000256" key="7">
    <source>
        <dbReference type="SAM" id="SignalP"/>
    </source>
</evidence>
<feature type="transmembrane region" description="Helical" evidence="6">
    <location>
        <begin position="34"/>
        <end position="55"/>
    </location>
</feature>
<dbReference type="PANTHER" id="PTHR43478">
    <property type="entry name" value="NA+/H+ ANTIPORTER-RELATED"/>
    <property type="match status" value="1"/>
</dbReference>
<evidence type="ECO:0000313" key="9">
    <source>
        <dbReference type="EMBL" id="SHE41230.1"/>
    </source>
</evidence>
<keyword evidence="4 6" id="KW-1133">Transmembrane helix</keyword>
<keyword evidence="5 6" id="KW-0472">Membrane</keyword>
<proteinExistence type="predicted"/>
<keyword evidence="2" id="KW-1003">Cell membrane</keyword>
<feature type="transmembrane region" description="Helical" evidence="6">
    <location>
        <begin position="186"/>
        <end position="207"/>
    </location>
</feature>
<feature type="transmembrane region" description="Helical" evidence="6">
    <location>
        <begin position="396"/>
        <end position="413"/>
    </location>
</feature>
<feature type="signal peptide" evidence="7">
    <location>
        <begin position="1"/>
        <end position="24"/>
    </location>
</feature>
<feature type="transmembrane region" description="Helical" evidence="6">
    <location>
        <begin position="298"/>
        <end position="318"/>
    </location>
</feature>
<comment type="subcellular location">
    <subcellularLocation>
        <location evidence="1">Cell membrane</location>
        <topology evidence="1">Multi-pass membrane protein</topology>
    </subcellularLocation>
</comment>
<feature type="transmembrane region" description="Helical" evidence="6">
    <location>
        <begin position="62"/>
        <end position="91"/>
    </location>
</feature>
<evidence type="ECO:0000256" key="5">
    <source>
        <dbReference type="ARBA" id="ARBA00023136"/>
    </source>
</evidence>
<dbReference type="InterPro" id="IPR018461">
    <property type="entry name" value="Na/H_Antiport_NhaC-like_C"/>
</dbReference>
<gene>
    <name evidence="9" type="ORF">SAMN02746089_00254</name>
</gene>
<accession>A0A1M4T9Z8</accession>
<feature type="transmembrane region" description="Helical" evidence="6">
    <location>
        <begin position="103"/>
        <end position="121"/>
    </location>
</feature>
<sequence>MKRRMRLFLAILLVMLFSANVAFAEGTDNVAQNVQRFGFWTLLPPLVAILLAFISKNVVLSLFLGVFTGTFLLSLNGSGIFNALLNGFLLIINKVLSSMADPWNAGVILQCLTIGGVIALISKMGGAKAIAESLAKRAKSPTSVQLITWLLGIIVFFDDYANSLIVGPIMRPIADKMKVSREKLSFIVDATAAPVTGIALISTWVGYEISLIKDGYSAIGQNVNAYGIFVASVPYRFYNILILAFIAFVAISLRDFGPMLKAERRARTTGKVLSDNAKPMAAINTKEFEPVKGIKMSIWNAIVPIGVLMVAALLGFYYNGYNAIMSGKDKELINLLKTSPMSFDAIREAFGASDASVVLFQAALLASLVAIAMGVGKKIFTLGEAIDTWINGMKSLVITGVILLLAWSLSSTIKELGTAQYLVSVLSDEIPRFLLPSIIFVMGSIISFATGTSFGTMGILMPLTIPLAYAIYPNPQYMVICVSSVLTGAIFGDHCSPISDTTILSSMGTSCDHMDHVNTQIWYSIVVGIITVLFGYIPVGLGVPVYIELPVAIIITALTVYLLGKPVDNIKAAEINNVKSTKVVTDQ</sequence>
<keyword evidence="7" id="KW-0732">Signal</keyword>
<feature type="transmembrane region" description="Helical" evidence="6">
    <location>
        <begin position="237"/>
        <end position="257"/>
    </location>
</feature>
<evidence type="ECO:0000259" key="8">
    <source>
        <dbReference type="Pfam" id="PF03553"/>
    </source>
</evidence>
<feature type="transmembrane region" description="Helical" evidence="6">
    <location>
        <begin position="521"/>
        <end position="539"/>
    </location>
</feature>
<dbReference type="Proteomes" id="UP000184088">
    <property type="component" value="Unassembled WGS sequence"/>
</dbReference>
<feature type="transmembrane region" description="Helical" evidence="6">
    <location>
        <begin position="545"/>
        <end position="564"/>
    </location>
</feature>
<feature type="transmembrane region" description="Helical" evidence="6">
    <location>
        <begin position="357"/>
        <end position="375"/>
    </location>
</feature>
<dbReference type="PANTHER" id="PTHR43478:SF1">
    <property type="entry name" value="NA+_H+ ANTIPORTER NHAC-LIKE C-TERMINAL DOMAIN-CONTAINING PROTEIN"/>
    <property type="match status" value="1"/>
</dbReference>